<dbReference type="PROSITE" id="PS51419">
    <property type="entry name" value="RAB"/>
    <property type="match status" value="1"/>
</dbReference>
<dbReference type="Gene3D" id="1.10.287.40">
    <property type="entry name" value="Serine-tRNA synthetase, tRNA binding domain"/>
    <property type="match status" value="1"/>
</dbReference>
<dbReference type="Proteomes" id="UP000070700">
    <property type="component" value="Unassembled WGS sequence"/>
</dbReference>
<dbReference type="AlphaFoldDB" id="A0A194XJ94"/>
<evidence type="ECO:0000256" key="3">
    <source>
        <dbReference type="ARBA" id="ARBA00022481"/>
    </source>
</evidence>
<dbReference type="FunFam" id="3.30.930.10:FF:000026">
    <property type="entry name" value="Seryl-tRNA synthetase, cytoplasmic"/>
    <property type="match status" value="1"/>
</dbReference>
<keyword evidence="8" id="KW-0067">ATP-binding</keyword>
<dbReference type="EMBL" id="KQ947410">
    <property type="protein sequence ID" value="KUJ20196.1"/>
    <property type="molecule type" value="Genomic_DNA"/>
</dbReference>
<keyword evidence="12" id="KW-0472">Membrane</keyword>
<keyword evidence="15" id="KW-0636">Prenylation</keyword>
<dbReference type="InterPro" id="IPR006195">
    <property type="entry name" value="aa-tRNA-synth_II"/>
</dbReference>
<protein>
    <recommendedName>
        <fullName evidence="2">serine--tRNA ligase</fullName>
        <ecNumber evidence="2">6.1.1.11</ecNumber>
    </recommendedName>
    <alternativeName>
        <fullName evidence="16">Seryl-tRNA synthetase</fullName>
    </alternativeName>
    <alternativeName>
        <fullName evidence="17">Seryl-tRNA(Ser) synthetase</fullName>
    </alternativeName>
</protein>
<feature type="region of interest" description="Disordered" evidence="22">
    <location>
        <begin position="627"/>
        <end position="672"/>
    </location>
</feature>
<evidence type="ECO:0000256" key="6">
    <source>
        <dbReference type="ARBA" id="ARBA00022741"/>
    </source>
</evidence>
<dbReference type="InterPro" id="IPR033729">
    <property type="entry name" value="SerRS_core"/>
</dbReference>
<keyword evidence="6" id="KW-0547">Nucleotide-binding</keyword>
<dbReference type="UniPathway" id="UPA00906">
    <property type="reaction ID" value="UER00895"/>
</dbReference>
<evidence type="ECO:0000256" key="2">
    <source>
        <dbReference type="ARBA" id="ARBA00012840"/>
    </source>
</evidence>
<dbReference type="SUPFAM" id="SSF55681">
    <property type="entry name" value="Class II aaRS and biotin synthetases"/>
    <property type="match status" value="1"/>
</dbReference>
<keyword evidence="10" id="KW-0648">Protein biosynthesis</keyword>
<dbReference type="Pfam" id="PF02403">
    <property type="entry name" value="Seryl_tRNA_N"/>
    <property type="match status" value="1"/>
</dbReference>
<evidence type="ECO:0000256" key="20">
    <source>
        <dbReference type="ARBA" id="ARBA00049117"/>
    </source>
</evidence>
<dbReference type="GO" id="GO:0046872">
    <property type="term" value="F:metal ion binding"/>
    <property type="evidence" value="ECO:0007669"/>
    <property type="project" value="UniProtKB-KW"/>
</dbReference>
<keyword evidence="14" id="KW-0449">Lipoprotein</keyword>
<evidence type="ECO:0000256" key="7">
    <source>
        <dbReference type="ARBA" id="ARBA00022801"/>
    </source>
</evidence>
<evidence type="ECO:0000256" key="15">
    <source>
        <dbReference type="ARBA" id="ARBA00023289"/>
    </source>
</evidence>
<dbReference type="GO" id="GO:1990825">
    <property type="term" value="F:sequence-specific mRNA binding"/>
    <property type="evidence" value="ECO:0007669"/>
    <property type="project" value="EnsemblFungi"/>
</dbReference>
<dbReference type="Gene3D" id="3.40.50.300">
    <property type="entry name" value="P-loop containing nucleotide triphosphate hydrolases"/>
    <property type="match status" value="1"/>
</dbReference>
<evidence type="ECO:0000256" key="9">
    <source>
        <dbReference type="ARBA" id="ARBA00022842"/>
    </source>
</evidence>
<dbReference type="GO" id="GO:0110004">
    <property type="term" value="P:positive regulation of tRNA methylation"/>
    <property type="evidence" value="ECO:0007669"/>
    <property type="project" value="EnsemblFungi"/>
</dbReference>
<dbReference type="GO" id="GO:0005525">
    <property type="term" value="F:GTP binding"/>
    <property type="evidence" value="ECO:0007669"/>
    <property type="project" value="UniProtKB-KW"/>
</dbReference>
<dbReference type="GO" id="GO:0012505">
    <property type="term" value="C:endomembrane system"/>
    <property type="evidence" value="ECO:0007669"/>
    <property type="project" value="UniProtKB-SubCell"/>
</dbReference>
<proteinExistence type="inferred from homology"/>
<dbReference type="InterPro" id="IPR027417">
    <property type="entry name" value="P-loop_NTPase"/>
</dbReference>
<keyword evidence="3" id="KW-0488">Methylation</keyword>
<keyword evidence="21" id="KW-0175">Coiled coil</keyword>
<evidence type="ECO:0000313" key="25">
    <source>
        <dbReference type="Proteomes" id="UP000070700"/>
    </source>
</evidence>
<dbReference type="InterPro" id="IPR010978">
    <property type="entry name" value="tRNA-bd_arm"/>
</dbReference>
<accession>A0A194XJ94</accession>
<keyword evidence="4" id="KW-0436">Ligase</keyword>
<evidence type="ECO:0000256" key="8">
    <source>
        <dbReference type="ARBA" id="ARBA00022840"/>
    </source>
</evidence>
<evidence type="ECO:0000313" key="24">
    <source>
        <dbReference type="EMBL" id="KUJ20196.1"/>
    </source>
</evidence>
<comment type="catalytic activity">
    <reaction evidence="20">
        <text>GTP + H2O = GDP + phosphate + H(+)</text>
        <dbReference type="Rhea" id="RHEA:19669"/>
        <dbReference type="ChEBI" id="CHEBI:15377"/>
        <dbReference type="ChEBI" id="CHEBI:15378"/>
        <dbReference type="ChEBI" id="CHEBI:37565"/>
        <dbReference type="ChEBI" id="CHEBI:43474"/>
        <dbReference type="ChEBI" id="CHEBI:58189"/>
    </reaction>
    <physiologicalReaction direction="left-to-right" evidence="20">
        <dbReference type="Rhea" id="RHEA:19670"/>
    </physiologicalReaction>
</comment>
<dbReference type="NCBIfam" id="TIGR00231">
    <property type="entry name" value="small_GTP"/>
    <property type="match status" value="1"/>
</dbReference>
<evidence type="ECO:0000256" key="21">
    <source>
        <dbReference type="SAM" id="Coils"/>
    </source>
</evidence>
<evidence type="ECO:0000256" key="12">
    <source>
        <dbReference type="ARBA" id="ARBA00023136"/>
    </source>
</evidence>
<comment type="similarity">
    <text evidence="18">Belongs to the small GTPase superfamily. Rheb family.</text>
</comment>
<dbReference type="InterPro" id="IPR002314">
    <property type="entry name" value="aa-tRNA-synt_IIb"/>
</dbReference>
<sequence>MPPKQRKIAIVGSRSVGKSSLTVQFVDGHFVESYYPTIENTFSKVIKYKNLEYATEIVDTAGQDEYSILNSKHFIGIHGYMLVYSVASTQSFEMVQVIRDKILNHLGSDWVPIVIVGNKSDLRPDQRQVSVEEGKALAEKFNCAYTEASARYNENVTKAFEMMIGQIEKSQNPNEPTGGNKCEIIADLLPTMLDVSDFIVEKGGNPESIKKSQRRRYASEAAVDEVIALYEDHRRTQYAATQVNTRINEVQKQIGAKKKAKENADDLMKQKVEFEKEKKALVESAAEKDLTLKKKIGTIGNIVHESVPVNDNEDFNELQRTWAPEGVKVEKRDVLSHHEVLTRLDGYDPERGVKVVGHRGYFLRKWGVFLNQALINYGLEFLDAKGYTPLQTPQFMLKEYMAKTAQLEQFDEELYKVIDGDAQNDKYLIATSEQPISAFHADEWLVNKDLPIRYAGFSSCYRREAGSHGRDAWGIFRVHQFEKIEQFVLTNPEKSWEMFDSMIAVSEEFYQSLGLPYRVVAIVSGALNNAAAKKFDLEAWFPFQGEYKELVSCSNCTDYQSRALEIRFGAKLQTEIKKKYVHALNSTLCATERALCCLLENFQTEEGFNVPEPLRKYLPGAPEFIPFTKELPKDSTSQKTKGKAGDKASKPKVAPVGEGATAATDKLKDLKV</sequence>
<name>A0A194XJ94_MOLSC</name>
<dbReference type="InterPro" id="IPR045864">
    <property type="entry name" value="aa-tRNA-synth_II/BPL/LPL"/>
</dbReference>
<dbReference type="STRING" id="149040.A0A194XJ94"/>
<dbReference type="InterPro" id="IPR001806">
    <property type="entry name" value="Small_GTPase"/>
</dbReference>
<evidence type="ECO:0000256" key="1">
    <source>
        <dbReference type="ARBA" id="ARBA00010728"/>
    </source>
</evidence>
<dbReference type="GO" id="GO:0006434">
    <property type="term" value="P:seryl-tRNA aminoacylation"/>
    <property type="evidence" value="ECO:0007669"/>
    <property type="project" value="EnsemblFungi"/>
</dbReference>
<dbReference type="GO" id="GO:0003924">
    <property type="term" value="F:GTPase activity"/>
    <property type="evidence" value="ECO:0007669"/>
    <property type="project" value="InterPro"/>
</dbReference>
<dbReference type="EC" id="6.1.1.11" evidence="2"/>
<dbReference type="NCBIfam" id="TIGR00414">
    <property type="entry name" value="serS"/>
    <property type="match status" value="1"/>
</dbReference>
<dbReference type="PROSITE" id="PS50862">
    <property type="entry name" value="AA_TRNA_LIGASE_II"/>
    <property type="match status" value="1"/>
</dbReference>
<dbReference type="Pfam" id="PF00071">
    <property type="entry name" value="Ras"/>
    <property type="match status" value="1"/>
</dbReference>
<dbReference type="GO" id="GO:0005524">
    <property type="term" value="F:ATP binding"/>
    <property type="evidence" value="ECO:0007669"/>
    <property type="project" value="UniProtKB-KW"/>
</dbReference>
<evidence type="ECO:0000256" key="13">
    <source>
        <dbReference type="ARBA" id="ARBA00023146"/>
    </source>
</evidence>
<feature type="domain" description="Aminoacyl-transfer RNA synthetases class-II family profile" evidence="23">
    <location>
        <begin position="333"/>
        <end position="619"/>
    </location>
</feature>
<evidence type="ECO:0000256" key="22">
    <source>
        <dbReference type="SAM" id="MobiDB-lite"/>
    </source>
</evidence>
<dbReference type="InterPro" id="IPR005225">
    <property type="entry name" value="Small_GTP-bd"/>
</dbReference>
<dbReference type="CDD" id="cd04137">
    <property type="entry name" value="RheB"/>
    <property type="match status" value="1"/>
</dbReference>
<comment type="subcellular location">
    <subcellularLocation>
        <location evidence="19">Endomembrane system</location>
        <topology evidence="19">Lipid-anchor</topology>
        <orientation evidence="19">Cytoplasmic side</orientation>
    </subcellularLocation>
</comment>
<evidence type="ECO:0000256" key="10">
    <source>
        <dbReference type="ARBA" id="ARBA00022917"/>
    </source>
</evidence>
<organism evidence="24 25">
    <name type="scientific">Mollisia scopiformis</name>
    <name type="common">Conifer needle endophyte fungus</name>
    <name type="synonym">Phialocephala scopiformis</name>
    <dbReference type="NCBI Taxonomy" id="149040"/>
    <lineage>
        <taxon>Eukaryota</taxon>
        <taxon>Fungi</taxon>
        <taxon>Dikarya</taxon>
        <taxon>Ascomycota</taxon>
        <taxon>Pezizomycotina</taxon>
        <taxon>Leotiomycetes</taxon>
        <taxon>Helotiales</taxon>
        <taxon>Mollisiaceae</taxon>
        <taxon>Mollisia</taxon>
    </lineage>
</organism>
<dbReference type="PROSITE" id="PS51420">
    <property type="entry name" value="RHO"/>
    <property type="match status" value="1"/>
</dbReference>
<dbReference type="SMART" id="SM00173">
    <property type="entry name" value="RAS"/>
    <property type="match status" value="1"/>
</dbReference>
<evidence type="ECO:0000256" key="18">
    <source>
        <dbReference type="ARBA" id="ARBA00037969"/>
    </source>
</evidence>
<dbReference type="Pfam" id="PF00587">
    <property type="entry name" value="tRNA-synt_2b"/>
    <property type="match status" value="1"/>
</dbReference>
<evidence type="ECO:0000256" key="14">
    <source>
        <dbReference type="ARBA" id="ARBA00023288"/>
    </source>
</evidence>
<dbReference type="PRINTS" id="PR00981">
    <property type="entry name" value="TRNASYNTHSER"/>
</dbReference>
<dbReference type="GO" id="GO:0004828">
    <property type="term" value="F:serine-tRNA ligase activity"/>
    <property type="evidence" value="ECO:0007669"/>
    <property type="project" value="UniProtKB-EC"/>
</dbReference>
<evidence type="ECO:0000256" key="17">
    <source>
        <dbReference type="ARBA" id="ARBA00034892"/>
    </source>
</evidence>
<dbReference type="SUPFAM" id="SSF52540">
    <property type="entry name" value="P-loop containing nucleoside triphosphate hydrolases"/>
    <property type="match status" value="1"/>
</dbReference>
<dbReference type="KEGG" id="psco:LY89DRAFT_705936"/>
<dbReference type="Gene3D" id="3.30.930.10">
    <property type="entry name" value="Bira Bifunctional Protein, Domain 2"/>
    <property type="match status" value="1"/>
</dbReference>
<comment type="similarity">
    <text evidence="1">Belongs to the class-II aminoacyl-tRNA synthetase family. Type-1 seryl-tRNA synthetase subfamily.</text>
</comment>
<dbReference type="RefSeq" id="XP_018074551.1">
    <property type="nucleotide sequence ID" value="XM_018217487.1"/>
</dbReference>
<evidence type="ECO:0000256" key="5">
    <source>
        <dbReference type="ARBA" id="ARBA00022723"/>
    </source>
</evidence>
<dbReference type="InterPro" id="IPR015866">
    <property type="entry name" value="Ser-tRNA-synth_1_N"/>
</dbReference>
<evidence type="ECO:0000259" key="23">
    <source>
        <dbReference type="PROSITE" id="PS50862"/>
    </source>
</evidence>
<dbReference type="SUPFAM" id="SSF46589">
    <property type="entry name" value="tRNA-binding arm"/>
    <property type="match status" value="1"/>
</dbReference>
<feature type="coiled-coil region" evidence="21">
    <location>
        <begin position="250"/>
        <end position="284"/>
    </location>
</feature>
<dbReference type="InterPro" id="IPR042103">
    <property type="entry name" value="SerRS_1_N_sf"/>
</dbReference>
<dbReference type="FunFam" id="3.40.50.300:FF:000273">
    <property type="entry name" value="GTP-binding protein Rheb homolog"/>
    <property type="match status" value="1"/>
</dbReference>
<dbReference type="PANTHER" id="PTHR11778">
    <property type="entry name" value="SERYL-TRNA SYNTHETASE"/>
    <property type="match status" value="1"/>
</dbReference>
<reference evidence="24 25" key="1">
    <citation type="submission" date="2015-10" db="EMBL/GenBank/DDBJ databases">
        <title>Full genome of DAOMC 229536 Phialocephala scopiformis, a fungal endophyte of spruce producing the potent anti-insectan compound rugulosin.</title>
        <authorList>
            <consortium name="DOE Joint Genome Institute"/>
            <person name="Walker A.K."/>
            <person name="Frasz S.L."/>
            <person name="Seifert K.A."/>
            <person name="Miller J.D."/>
            <person name="Mondo S.J."/>
            <person name="Labutti K."/>
            <person name="Lipzen A."/>
            <person name="Dockter R."/>
            <person name="Kennedy M."/>
            <person name="Grigoriev I.V."/>
            <person name="Spatafora J.W."/>
        </authorList>
    </citation>
    <scope>NUCLEOTIDE SEQUENCE [LARGE SCALE GENOMIC DNA]</scope>
    <source>
        <strain evidence="24 25">CBS 120377</strain>
    </source>
</reference>
<keyword evidence="11" id="KW-0342">GTP-binding</keyword>
<dbReference type="InterPro" id="IPR002317">
    <property type="entry name" value="Ser-tRNA-ligase_type_1"/>
</dbReference>
<dbReference type="FunCoup" id="A0A194XJ94">
    <property type="interactions" value="823"/>
</dbReference>
<keyword evidence="5" id="KW-0479">Metal-binding</keyword>
<dbReference type="GeneID" id="28827213"/>
<evidence type="ECO:0000256" key="11">
    <source>
        <dbReference type="ARBA" id="ARBA00023134"/>
    </source>
</evidence>
<keyword evidence="9" id="KW-0460">Magnesium</keyword>
<dbReference type="SMART" id="SM00174">
    <property type="entry name" value="RHO"/>
    <property type="match status" value="1"/>
</dbReference>
<dbReference type="PROSITE" id="PS51421">
    <property type="entry name" value="RAS"/>
    <property type="match status" value="1"/>
</dbReference>
<keyword evidence="13 24" id="KW-0030">Aminoacyl-tRNA synthetase</keyword>
<evidence type="ECO:0000256" key="4">
    <source>
        <dbReference type="ARBA" id="ARBA00022598"/>
    </source>
</evidence>
<dbReference type="OrthoDB" id="10264585at2759"/>
<dbReference type="SMART" id="SM00175">
    <property type="entry name" value="RAB"/>
    <property type="match status" value="1"/>
</dbReference>
<keyword evidence="25" id="KW-1185">Reference proteome</keyword>
<evidence type="ECO:0000256" key="19">
    <source>
        <dbReference type="ARBA" id="ARBA00046278"/>
    </source>
</evidence>
<evidence type="ECO:0000256" key="16">
    <source>
        <dbReference type="ARBA" id="ARBA00031113"/>
    </source>
</evidence>
<keyword evidence="7" id="KW-0378">Hydrolase</keyword>
<dbReference type="InParanoid" id="A0A194XJ94"/>
<gene>
    <name evidence="24" type="ORF">LY89DRAFT_705936</name>
</gene>
<dbReference type="CDD" id="cd00770">
    <property type="entry name" value="SerRS_core"/>
    <property type="match status" value="1"/>
</dbReference>